<name>G9NKP7_HYPAI</name>
<evidence type="ECO:0000313" key="2">
    <source>
        <dbReference type="EMBL" id="EHK48469.1"/>
    </source>
</evidence>
<proteinExistence type="predicted"/>
<accession>G9NKP7</accession>
<dbReference type="HOGENOM" id="CLU_621218_0_0_1"/>
<evidence type="ECO:0000256" key="1">
    <source>
        <dbReference type="SAM" id="MobiDB-lite"/>
    </source>
</evidence>
<protein>
    <submittedName>
        <fullName evidence="2">Uncharacterized protein</fullName>
    </submittedName>
</protein>
<reference evidence="2 3" key="1">
    <citation type="journal article" date="2011" name="Genome Biol.">
        <title>Comparative genome sequence analysis underscores mycoparasitism as the ancestral life style of Trichoderma.</title>
        <authorList>
            <person name="Kubicek C.P."/>
            <person name="Herrera-Estrella A."/>
            <person name="Seidl-Seiboth V."/>
            <person name="Martinez D.A."/>
            <person name="Druzhinina I.S."/>
            <person name="Thon M."/>
            <person name="Zeilinger S."/>
            <person name="Casas-Flores S."/>
            <person name="Horwitz B.A."/>
            <person name="Mukherjee P.K."/>
            <person name="Mukherjee M."/>
            <person name="Kredics L."/>
            <person name="Alcaraz L.D."/>
            <person name="Aerts A."/>
            <person name="Antal Z."/>
            <person name="Atanasova L."/>
            <person name="Cervantes-Badillo M.G."/>
            <person name="Challacombe J."/>
            <person name="Chertkov O."/>
            <person name="McCluskey K."/>
            <person name="Coulpier F."/>
            <person name="Deshpande N."/>
            <person name="von Doehren H."/>
            <person name="Ebbole D.J."/>
            <person name="Esquivel-Naranjo E.U."/>
            <person name="Fekete E."/>
            <person name="Flipphi M."/>
            <person name="Glaser F."/>
            <person name="Gomez-Rodriguez E.Y."/>
            <person name="Gruber S."/>
            <person name="Han C."/>
            <person name="Henrissat B."/>
            <person name="Hermosa R."/>
            <person name="Hernandez-Onate M."/>
            <person name="Karaffa L."/>
            <person name="Kosti I."/>
            <person name="Le Crom S."/>
            <person name="Lindquist E."/>
            <person name="Lucas S."/>
            <person name="Luebeck M."/>
            <person name="Luebeck P.S."/>
            <person name="Margeot A."/>
            <person name="Metz B."/>
            <person name="Misra M."/>
            <person name="Nevalainen H."/>
            <person name="Omann M."/>
            <person name="Packer N."/>
            <person name="Perrone G."/>
            <person name="Uresti-Rivera E.E."/>
            <person name="Salamov A."/>
            <person name="Schmoll M."/>
            <person name="Seiboth B."/>
            <person name="Shapiro H."/>
            <person name="Sukno S."/>
            <person name="Tamayo-Ramos J.A."/>
            <person name="Tisch D."/>
            <person name="Wiest A."/>
            <person name="Wilkinson H.H."/>
            <person name="Zhang M."/>
            <person name="Coutinho P.M."/>
            <person name="Kenerley C.M."/>
            <person name="Monte E."/>
            <person name="Baker S.E."/>
            <person name="Grigoriev I.V."/>
        </authorList>
    </citation>
    <scope>NUCLEOTIDE SEQUENCE [LARGE SCALE GENOMIC DNA]</scope>
    <source>
        <strain evidence="3">ATCC 20476 / IMI 206040</strain>
    </source>
</reference>
<sequence length="441" mass="47378">MSAIFLCCDVDGWRSMQQRAATWTANSGTRKTCRTRSIHPVPVPAHAPCRGRASCAEANCSAAAATQSFRPSGRLRGFRPGPPDCGLGSRDMQASTMRCYLSVSAWPDTSTLRQSFVRTQPTATTASSGRCQSAANDRSGLLLGQAGVHGAQGRRARYAPRCTSKVSGLGRQCMRRAGAPNTVYKSPKPNGVVATCVRLGRGTGMSARNSLQGVKCLVWGSSAGRYQLLRVRNCTPLCSAPRCPRRGFPVPLLAMSVPTARSWTQWARPTTPSAAAGRFSCLHGAPPPCALPLSSTAIYSSRIPFSSGLWRLLAFILLHPPTSYFYFIVSLLLPAPIPNPPAKGLLSPRSLRLVIRLVLPRPRSSTPCRVVSRNRSSQSPSARFATSTISPRKPCRHPNLIGTDATDSPTVDERKKGPPLPCQIPAAVRLSLFDSFVFGLP</sequence>
<feature type="compositionally biased region" description="Polar residues" evidence="1">
    <location>
        <begin position="373"/>
        <end position="390"/>
    </location>
</feature>
<comment type="caution">
    <text evidence="2">The sequence shown here is derived from an EMBL/GenBank/DDBJ whole genome shotgun (WGS) entry which is preliminary data.</text>
</comment>
<organism evidence="2 3">
    <name type="scientific">Hypocrea atroviridis (strain ATCC 20476 / IMI 206040)</name>
    <name type="common">Trichoderma atroviride</name>
    <dbReference type="NCBI Taxonomy" id="452589"/>
    <lineage>
        <taxon>Eukaryota</taxon>
        <taxon>Fungi</taxon>
        <taxon>Dikarya</taxon>
        <taxon>Ascomycota</taxon>
        <taxon>Pezizomycotina</taxon>
        <taxon>Sordariomycetes</taxon>
        <taxon>Hypocreomycetidae</taxon>
        <taxon>Hypocreales</taxon>
        <taxon>Hypocreaceae</taxon>
        <taxon>Trichoderma</taxon>
    </lineage>
</organism>
<evidence type="ECO:0000313" key="3">
    <source>
        <dbReference type="Proteomes" id="UP000005426"/>
    </source>
</evidence>
<dbReference type="AlphaFoldDB" id="G9NKP7"/>
<feature type="region of interest" description="Disordered" evidence="1">
    <location>
        <begin position="368"/>
        <end position="418"/>
    </location>
</feature>
<dbReference type="EMBL" id="ABDG02000018">
    <property type="protein sequence ID" value="EHK48469.1"/>
    <property type="molecule type" value="Genomic_DNA"/>
</dbReference>
<gene>
    <name evidence="2" type="ORF">TRIATDRAFT_281344</name>
</gene>
<keyword evidence="3" id="KW-1185">Reference proteome</keyword>
<dbReference type="Proteomes" id="UP000005426">
    <property type="component" value="Unassembled WGS sequence"/>
</dbReference>